<evidence type="ECO:0000256" key="1">
    <source>
        <dbReference type="SAM" id="SignalP"/>
    </source>
</evidence>
<dbReference type="Proteomes" id="UP001297581">
    <property type="component" value="Unassembled WGS sequence"/>
</dbReference>
<dbReference type="RefSeq" id="WP_240589695.1">
    <property type="nucleotide sequence ID" value="NZ_JAKUDL010000001.1"/>
</dbReference>
<evidence type="ECO:0000313" key="2">
    <source>
        <dbReference type="EMBL" id="MCH4293079.1"/>
    </source>
</evidence>
<protein>
    <submittedName>
        <fullName evidence="2">DUF4156 domain-containing protein</fullName>
    </submittedName>
</protein>
<comment type="caution">
    <text evidence="2">The sequence shown here is derived from an EMBL/GenBank/DDBJ whole genome shotgun (WGS) entry which is preliminary data.</text>
</comment>
<keyword evidence="3" id="KW-1185">Reference proteome</keyword>
<proteinExistence type="predicted"/>
<reference evidence="2 3" key="1">
    <citation type="submission" date="2022-02" db="EMBL/GenBank/DDBJ databases">
        <title>The genome sequence of Shewanella sp. 3B26.</title>
        <authorList>
            <person name="Du J."/>
        </authorList>
    </citation>
    <scope>NUCLEOTIDE SEQUENCE [LARGE SCALE GENOMIC DNA]</scope>
    <source>
        <strain evidence="2 3">3B26</strain>
    </source>
</reference>
<keyword evidence="1" id="KW-0732">Signal</keyword>
<gene>
    <name evidence="2" type="ORF">MJ923_02010</name>
</gene>
<feature type="signal peptide" evidence="1">
    <location>
        <begin position="1"/>
        <end position="22"/>
    </location>
</feature>
<sequence length="77" mass="8627">MTMLTRCLLLGGALMTLSGCIIFPTDDSNQVKVLWHNPTALAQCRHFGFVIGSQGHFYDYRLYADSDMLWGTLNEIG</sequence>
<dbReference type="AlphaFoldDB" id="A0AAJ1BE32"/>
<dbReference type="EMBL" id="JAKUDL010000001">
    <property type="protein sequence ID" value="MCH4293079.1"/>
    <property type="molecule type" value="Genomic_DNA"/>
</dbReference>
<accession>A0AAJ1BE32</accession>
<dbReference type="PROSITE" id="PS51257">
    <property type="entry name" value="PROKAR_LIPOPROTEIN"/>
    <property type="match status" value="1"/>
</dbReference>
<organism evidence="2 3">
    <name type="scientific">Shewanella zhuhaiensis</name>
    <dbReference type="NCBI Taxonomy" id="2919576"/>
    <lineage>
        <taxon>Bacteria</taxon>
        <taxon>Pseudomonadati</taxon>
        <taxon>Pseudomonadota</taxon>
        <taxon>Gammaproteobacteria</taxon>
        <taxon>Alteromonadales</taxon>
        <taxon>Shewanellaceae</taxon>
        <taxon>Shewanella</taxon>
    </lineage>
</organism>
<name>A0AAJ1BE32_9GAMM</name>
<evidence type="ECO:0000313" key="3">
    <source>
        <dbReference type="Proteomes" id="UP001297581"/>
    </source>
</evidence>
<feature type="chain" id="PRO_5042583109" evidence="1">
    <location>
        <begin position="23"/>
        <end position="77"/>
    </location>
</feature>